<gene>
    <name evidence="1" type="ORF">JEOSCH030_00965</name>
</gene>
<dbReference type="Proteomes" id="UP000521032">
    <property type="component" value="Unassembled WGS sequence"/>
</dbReference>
<dbReference type="InterPro" id="IPR015001">
    <property type="entry name" value="DUF1850"/>
</dbReference>
<comment type="caution">
    <text evidence="1">The sequence shown here is derived from an EMBL/GenBank/DDBJ whole genome shotgun (WGS) entry which is preliminary data.</text>
</comment>
<keyword evidence="2" id="KW-1185">Reference proteome</keyword>
<dbReference type="EMBL" id="CAJEWE010000010">
    <property type="protein sequence ID" value="CAD2076035.1"/>
    <property type="molecule type" value="Genomic_DNA"/>
</dbReference>
<protein>
    <recommendedName>
        <fullName evidence="3">DUF1850 domain-containing protein</fullName>
    </recommendedName>
</protein>
<accession>A0A6V7RG34</accession>
<evidence type="ECO:0008006" key="3">
    <source>
        <dbReference type="Google" id="ProtNLM"/>
    </source>
</evidence>
<sequence length="142" mass="16544">MLLFLILIKVDYLKITGENGHVEKIYNDSFEIHWIHSVEKEEWFETYEIRDGALFLTKSSFKTFGAGVPTDVKYISKLNDDGFVELTINELRPPILLNVSNNVQTTVHFDSNELKLYEIYEDYSSVEIEVASTPLIFYLLRL</sequence>
<dbReference type="Pfam" id="PF08905">
    <property type="entry name" value="DUF1850"/>
    <property type="match status" value="1"/>
</dbReference>
<proteinExistence type="predicted"/>
<organism evidence="1 2">
    <name type="scientific">Phocicoccus schoeneichii</name>
    <dbReference type="NCBI Taxonomy" id="1812261"/>
    <lineage>
        <taxon>Bacteria</taxon>
        <taxon>Bacillati</taxon>
        <taxon>Bacillota</taxon>
        <taxon>Bacilli</taxon>
        <taxon>Bacillales</taxon>
        <taxon>Salinicoccaceae</taxon>
        <taxon>Phocicoccus</taxon>
    </lineage>
</organism>
<evidence type="ECO:0000313" key="2">
    <source>
        <dbReference type="Proteomes" id="UP000521032"/>
    </source>
</evidence>
<evidence type="ECO:0000313" key="1">
    <source>
        <dbReference type="EMBL" id="CAD2076035.1"/>
    </source>
</evidence>
<dbReference type="RefSeq" id="WP_229713813.1">
    <property type="nucleotide sequence ID" value="NZ_BMDB01000001.1"/>
</dbReference>
<name>A0A6V7RG34_9BACL</name>
<dbReference type="AlphaFoldDB" id="A0A6V7RG34"/>
<reference evidence="1 2" key="1">
    <citation type="submission" date="2020-07" db="EMBL/GenBank/DDBJ databases">
        <authorList>
            <person name="Criscuolo A."/>
        </authorList>
    </citation>
    <scope>NUCLEOTIDE SEQUENCE [LARGE SCALE GENOMIC DNA]</scope>
    <source>
        <strain evidence="2">CIP 111030</strain>
    </source>
</reference>